<dbReference type="NCBIfam" id="TIGR00756">
    <property type="entry name" value="PPR"/>
    <property type="match status" value="2"/>
</dbReference>
<feature type="region of interest" description="Disordered" evidence="3">
    <location>
        <begin position="74"/>
        <end position="115"/>
    </location>
</feature>
<evidence type="ECO:0000313" key="6">
    <source>
        <dbReference type="Proteomes" id="UP001281410"/>
    </source>
</evidence>
<reference evidence="5" key="1">
    <citation type="journal article" date="2023" name="Plant J.">
        <title>Genome sequences and population genomics provide insights into the demographic history, inbreeding, and mutation load of two 'living fossil' tree species of Dipteronia.</title>
        <authorList>
            <person name="Feng Y."/>
            <person name="Comes H.P."/>
            <person name="Chen J."/>
            <person name="Zhu S."/>
            <person name="Lu R."/>
            <person name="Zhang X."/>
            <person name="Li P."/>
            <person name="Qiu J."/>
            <person name="Olsen K.M."/>
            <person name="Qiu Y."/>
        </authorList>
    </citation>
    <scope>NUCLEOTIDE SEQUENCE</scope>
    <source>
        <strain evidence="5">NBL</strain>
    </source>
</reference>
<dbReference type="EMBL" id="JANJYJ010000002">
    <property type="protein sequence ID" value="KAK3227707.1"/>
    <property type="molecule type" value="Genomic_DNA"/>
</dbReference>
<dbReference type="InterPro" id="IPR011990">
    <property type="entry name" value="TPR-like_helical_dom_sf"/>
</dbReference>
<dbReference type="Pfam" id="PF20431">
    <property type="entry name" value="E_motif"/>
    <property type="match status" value="1"/>
</dbReference>
<dbReference type="InterPro" id="IPR057748">
    <property type="entry name" value="NFRKB_WH_2"/>
</dbReference>
<dbReference type="GO" id="GO:0003723">
    <property type="term" value="F:RNA binding"/>
    <property type="evidence" value="ECO:0007669"/>
    <property type="project" value="InterPro"/>
</dbReference>
<dbReference type="FunFam" id="1.25.40.10:FF:000378">
    <property type="entry name" value="Pentatricopeptide repeat-containing protein mitochondrial"/>
    <property type="match status" value="1"/>
</dbReference>
<dbReference type="GO" id="GO:0009451">
    <property type="term" value="P:RNA modification"/>
    <property type="evidence" value="ECO:0007669"/>
    <property type="project" value="InterPro"/>
</dbReference>
<dbReference type="Gene3D" id="1.25.40.10">
    <property type="entry name" value="Tetratricopeptide repeat domain"/>
    <property type="match status" value="2"/>
</dbReference>
<dbReference type="FunFam" id="1.25.40.10:FF:001139">
    <property type="entry name" value="Uncharacterized protein"/>
    <property type="match status" value="1"/>
</dbReference>
<feature type="repeat" description="PPR" evidence="2">
    <location>
        <begin position="905"/>
        <end position="939"/>
    </location>
</feature>
<evidence type="ECO:0000313" key="5">
    <source>
        <dbReference type="EMBL" id="KAK3227707.1"/>
    </source>
</evidence>
<dbReference type="InterPro" id="IPR046960">
    <property type="entry name" value="PPR_At4g14850-like_plant"/>
</dbReference>
<comment type="caution">
    <text evidence="5">The sequence shown here is derived from an EMBL/GenBank/DDBJ whole genome shotgun (WGS) entry which is preliminary data.</text>
</comment>
<keyword evidence="6" id="KW-1185">Reference proteome</keyword>
<dbReference type="Pfam" id="PF01535">
    <property type="entry name" value="PPR"/>
    <property type="match status" value="1"/>
</dbReference>
<gene>
    <name evidence="5" type="ORF">Dsin_007569</name>
</gene>
<feature type="repeat" description="PPR" evidence="2">
    <location>
        <begin position="868"/>
        <end position="902"/>
    </location>
</feature>
<organism evidence="5 6">
    <name type="scientific">Dipteronia sinensis</name>
    <dbReference type="NCBI Taxonomy" id="43782"/>
    <lineage>
        <taxon>Eukaryota</taxon>
        <taxon>Viridiplantae</taxon>
        <taxon>Streptophyta</taxon>
        <taxon>Embryophyta</taxon>
        <taxon>Tracheophyta</taxon>
        <taxon>Spermatophyta</taxon>
        <taxon>Magnoliopsida</taxon>
        <taxon>eudicotyledons</taxon>
        <taxon>Gunneridae</taxon>
        <taxon>Pentapetalae</taxon>
        <taxon>rosids</taxon>
        <taxon>malvids</taxon>
        <taxon>Sapindales</taxon>
        <taxon>Sapindaceae</taxon>
        <taxon>Hippocastanoideae</taxon>
        <taxon>Acereae</taxon>
        <taxon>Dipteronia</taxon>
    </lineage>
</organism>
<feature type="domain" description="Nuclear factor related to kappa-B-binding protein second winged helix" evidence="4">
    <location>
        <begin position="413"/>
        <end position="551"/>
    </location>
</feature>
<evidence type="ECO:0000256" key="1">
    <source>
        <dbReference type="ARBA" id="ARBA00022737"/>
    </source>
</evidence>
<dbReference type="Pfam" id="PF13041">
    <property type="entry name" value="PPR_2"/>
    <property type="match status" value="2"/>
</dbReference>
<dbReference type="InterPro" id="IPR046848">
    <property type="entry name" value="E_motif"/>
</dbReference>
<dbReference type="AlphaFoldDB" id="A0AAE0EH77"/>
<feature type="repeat" description="PPR" evidence="2">
    <location>
        <begin position="767"/>
        <end position="801"/>
    </location>
</feature>
<proteinExistence type="predicted"/>
<sequence>MANPPNQDRVVEGNKSGVGEDVLARINAAFSLMDLANDACPVHKNMSCTYREDLGATKTPGDKEVLDLVDDSQAAGSSKLDKKKRKASNGFSSVQSEGVDRKDGKEGELHETSRTSNGHRLIINLHKKGGKPVEDCLRNGIGGLISTPSLGCDRVTKKKKKKATDVQNVGRLVISDPDHSISSFKEKSSKKVRTDADVSDIVLVSETRSSMKRRLTSVIPSVYNCFTFSIIHFLTAVRIAMTTAQSDDSSTNALQLEKNNLPSLTIREIVERVRSNPVDVLILRAQEPLEDLVRGALTIFSSKKSPVGADEDWKALASYWKSRKGWSWIGPVSSTGEAISAESWGLSSGMLAMLVDCFADWLRSVQDTLRRIANLPAPPFHSMQKVANLEERMRGLRQRKCVATISPCSEELRAYFRMEETLRYKIPERAFLYTAVDGRKSTVAPLRKANGKSSSKSRDHFMLKANRPPNVTILCVVRDAAARLPGGMGTRHDVSILMRDSQYIIQDFSDKQINEVASRSLDRLHYAKDPCIRYDADLKFWVYLHGEKEEDDFEVEDDGATTSNGKSSTGMNIISLQIQTCTKKKPFHAIHCLQSTLSHYRALCSHRPKRIKRLDNAIRVLDIISSKTRVHTSSQVHLRLIQDFLQTDSNHFTQDFASSSDSTTVRLPNVFDEILESSVFSEENSVCTDLDLPDEGRLRVDASVLSNAVSSCGSTRDIRRGIQYHCLAIRCGFVSNVYVGSSLIRFYSKCCQTNRAYKLFEEMPVRNVVSWTAIIVAFAQEWEVEMCLELYRKMRDSMLNPNEYTFTSILSACTSSGSFGQGKSVHCQTIQMGFDSYVHVANALVSMYCKCGSVDDAFYAFNNMPVKDIVSWNSMIAGYAQHGLAVQAMDLFEEMKKQREKPKPDAITYLGVLSSCRHSGLVKEGKLYFNSMVEHGLKPELDHYSCMVDLLGRAGLLEEARDFIEKMPIHPKAVIWGSLLSSCRLHGDVWIGIQAAESRLLLEPECAATHVQLANLYASVKCWDQAARVRKLMKDKGLKTNTGYSWIDIKNQVYRFRAEDKSNTRLGEILAVLDCLVDHMKTTGFPPEMQVDRFDDALNESL</sequence>
<evidence type="ECO:0000256" key="3">
    <source>
        <dbReference type="SAM" id="MobiDB-lite"/>
    </source>
</evidence>
<accession>A0AAE0EH77</accession>
<keyword evidence="1" id="KW-0677">Repeat</keyword>
<dbReference type="PANTHER" id="PTHR47926:SF438">
    <property type="entry name" value="PENTATRICOPEPTIDE REPEAT-CONTAINING PROTEIN"/>
    <property type="match status" value="1"/>
</dbReference>
<dbReference type="InterPro" id="IPR002885">
    <property type="entry name" value="PPR_rpt"/>
</dbReference>
<feature type="compositionally biased region" description="Basic and acidic residues" evidence="3">
    <location>
        <begin position="98"/>
        <end position="113"/>
    </location>
</feature>
<dbReference type="PANTHER" id="PTHR47926">
    <property type="entry name" value="PENTATRICOPEPTIDE REPEAT-CONTAINING PROTEIN"/>
    <property type="match status" value="1"/>
</dbReference>
<name>A0AAE0EH77_9ROSI</name>
<dbReference type="PROSITE" id="PS51375">
    <property type="entry name" value="PPR"/>
    <property type="match status" value="3"/>
</dbReference>
<dbReference type="Proteomes" id="UP001281410">
    <property type="component" value="Unassembled WGS sequence"/>
</dbReference>
<evidence type="ECO:0000259" key="4">
    <source>
        <dbReference type="Pfam" id="PF25793"/>
    </source>
</evidence>
<protein>
    <recommendedName>
        <fullName evidence="4">Nuclear factor related to kappa-B-binding protein second winged helix domain-containing protein</fullName>
    </recommendedName>
</protein>
<dbReference type="Pfam" id="PF25793">
    <property type="entry name" value="WHD_2nd_NFRKB"/>
    <property type="match status" value="1"/>
</dbReference>
<evidence type="ECO:0000256" key="2">
    <source>
        <dbReference type="PROSITE-ProRule" id="PRU00708"/>
    </source>
</evidence>